<proteinExistence type="predicted"/>
<reference evidence="1 2" key="1">
    <citation type="submission" date="2009-09" db="EMBL/GenBank/DDBJ databases">
        <authorList>
            <person name="Weinstock G."/>
            <person name="Sodergren E."/>
            <person name="Clifton S."/>
            <person name="Fulton L."/>
            <person name="Fulton B."/>
            <person name="Courtney L."/>
            <person name="Fronick C."/>
            <person name="Harrison M."/>
            <person name="Strong C."/>
            <person name="Farmer C."/>
            <person name="Delahaunty K."/>
            <person name="Markovic C."/>
            <person name="Hall O."/>
            <person name="Minx P."/>
            <person name="Tomlinson C."/>
            <person name="Mitreva M."/>
            <person name="Nelson J."/>
            <person name="Hou S."/>
            <person name="Wollam A."/>
            <person name="Pepin K.H."/>
            <person name="Johnson M."/>
            <person name="Bhonagiri V."/>
            <person name="Nash W.E."/>
            <person name="Warren W."/>
            <person name="Chinwalla A."/>
            <person name="Mardis E.R."/>
            <person name="Wilson R.K."/>
        </authorList>
    </citation>
    <scope>NUCLEOTIDE SEQUENCE [LARGE SCALE GENOMIC DNA]</scope>
    <source>
        <strain evidence="1 2">F0319</strain>
    </source>
</reference>
<dbReference type="AlphaFoldDB" id="C9MKU7"/>
<accession>C9MKU7</accession>
<evidence type="ECO:0000313" key="2">
    <source>
        <dbReference type="Proteomes" id="UP000003327"/>
    </source>
</evidence>
<comment type="caution">
    <text evidence="1">The sequence shown here is derived from an EMBL/GenBank/DDBJ whole genome shotgun (WGS) entry which is preliminary data.</text>
</comment>
<name>C9MKU7_9BACT</name>
<gene>
    <name evidence="1" type="ORF">HMPREF0973_00221</name>
</gene>
<keyword evidence="2" id="KW-1185">Reference proteome</keyword>
<protein>
    <submittedName>
        <fullName evidence="1">Uncharacterized protein</fullName>
    </submittedName>
</protein>
<dbReference type="Proteomes" id="UP000003327">
    <property type="component" value="Unassembled WGS sequence"/>
</dbReference>
<sequence length="57" mass="6750">MYKVITFFLLFFTSTLYAQEPILVSAYIVDRYPAQVLKVAGDYKKKRYFFIRSITGK</sequence>
<dbReference type="RefSeq" id="WP_004381820.1">
    <property type="nucleotide sequence ID" value="NZ_GG698712.1"/>
</dbReference>
<dbReference type="EMBL" id="ACVA01000007">
    <property type="protein sequence ID" value="EEX19902.1"/>
    <property type="molecule type" value="Genomic_DNA"/>
</dbReference>
<evidence type="ECO:0000313" key="1">
    <source>
        <dbReference type="EMBL" id="EEX19902.1"/>
    </source>
</evidence>
<dbReference type="HOGENOM" id="CLU_2992975_0_0_10"/>
<organism evidence="1 2">
    <name type="scientific">Prevotella veroralis F0319</name>
    <dbReference type="NCBI Taxonomy" id="649761"/>
    <lineage>
        <taxon>Bacteria</taxon>
        <taxon>Pseudomonadati</taxon>
        <taxon>Bacteroidota</taxon>
        <taxon>Bacteroidia</taxon>
        <taxon>Bacteroidales</taxon>
        <taxon>Prevotellaceae</taxon>
        <taxon>Prevotella</taxon>
    </lineage>
</organism>